<dbReference type="NCBIfam" id="TIGR00721">
    <property type="entry name" value="tfx"/>
    <property type="match status" value="1"/>
</dbReference>
<dbReference type="GO" id="GO:0003700">
    <property type="term" value="F:DNA-binding transcription factor activity"/>
    <property type="evidence" value="ECO:0007669"/>
    <property type="project" value="InterPro"/>
</dbReference>
<sequence>MLTADDTVLTERQVEVLTLREQGDTQQEIADRLGTTDANISAIERAARTNIEQARRTLRLADTLQAPIQFTVPAGERFDALVEAVYAHGDEADLKIAHCRPELYLSLYETLGDHTTKNQLEAPITVGLTADGDVSVHVGDTPQ</sequence>
<organism evidence="3 5">
    <name type="scientific">Halobacterium salinarum (strain ATCC 33171 / DSM 3754 / JCM 8978 / NBRC 102687 / NCIMB 764 / 91-R6)</name>
    <dbReference type="NCBI Taxonomy" id="2597657"/>
    <lineage>
        <taxon>Archaea</taxon>
        <taxon>Methanobacteriati</taxon>
        <taxon>Methanobacteriota</taxon>
        <taxon>Stenosarchaea group</taxon>
        <taxon>Halobacteria</taxon>
        <taxon>Halobacteriales</taxon>
        <taxon>Halobacteriaceae</taxon>
        <taxon>Halobacterium</taxon>
    </lineage>
</organism>
<accession>A0A4D6GUD4</accession>
<dbReference type="Proteomes" id="UP000323075">
    <property type="component" value="Unassembled WGS sequence"/>
</dbReference>
<keyword evidence="3" id="KW-0238">DNA-binding</keyword>
<dbReference type="InterPro" id="IPR036657">
    <property type="entry name" value="Tfx_DNA-bd_sf_arc"/>
</dbReference>
<reference evidence="3 5" key="1">
    <citation type="journal article" date="2019" name="Microbiol. Resour. Announc.">
        <title>The Genome Sequence of the Halobacterium salinarum Type Strain Is Closely Related to That of Laboratory Strains NRC-1 and R1.</title>
        <authorList>
            <person name="Pfeiffer F."/>
            <person name="Marchfelder A."/>
            <person name="Habermann B."/>
            <person name="Dyall-Smith M.L."/>
        </authorList>
    </citation>
    <scope>NUCLEOTIDE SEQUENCE [LARGE SCALE GENOMIC DNA]</scope>
    <source>
        <strain evidence="3">91-R6</strain>
        <strain evidence="5">ATCC 33171 / DSM 3754 / JCM 8978 / NBRC 102687 / NCIMB 764 / 91-R6</strain>
    </source>
</reference>
<dbReference type="InterPro" id="IPR004645">
    <property type="entry name" value="Tfx_DNA-bd_arc"/>
</dbReference>
<dbReference type="InterPro" id="IPR007630">
    <property type="entry name" value="RNA_pol_sigma70_r4"/>
</dbReference>
<reference evidence="3" key="3">
    <citation type="journal article" name="MicrobiologyOpen">
        <title>Whole-genome comparison between the type strain of Halobacterium salinarum (DSM 3754(T)) and the laboratory strains R1 and NRC-1.</title>
        <authorList>
            <person name="Pfeiffer F."/>
            <person name="Losensky G."/>
            <person name="Marchfelder A."/>
            <person name="Habermann B."/>
            <person name="Dyall-Smith M."/>
        </authorList>
    </citation>
    <scope>NUCLEOTIDE SEQUENCE</scope>
    <source>
        <strain evidence="3">91-R6</strain>
    </source>
</reference>
<dbReference type="AlphaFoldDB" id="A0A4D6GUD4"/>
<name>A0A4D6GUD4_HALS9</name>
<dbReference type="RefSeq" id="WP_010903164.1">
    <property type="nucleotide sequence ID" value="NZ_VRYN01000001.1"/>
</dbReference>
<feature type="domain" description="DNA binding protein Tfx C-terminal" evidence="2">
    <location>
        <begin position="54"/>
        <end position="136"/>
    </location>
</feature>
<proteinExistence type="predicted"/>
<evidence type="ECO:0000259" key="2">
    <source>
        <dbReference type="Pfam" id="PF14601"/>
    </source>
</evidence>
<reference evidence="4 6" key="2">
    <citation type="submission" date="2019-07" db="EMBL/GenBank/DDBJ databases">
        <title>Genomic Encyclopedia of Archaeal and Bacterial Type Strains, Phase II (KMG-II): from individual species to whole genera.</title>
        <authorList>
            <person name="Goeker M."/>
        </authorList>
    </citation>
    <scope>NUCLEOTIDE SEQUENCE [LARGE SCALE GENOMIC DNA]</scope>
    <source>
        <strain evidence="4 6">DSM 3754</strain>
    </source>
</reference>
<dbReference type="GeneID" id="68694280"/>
<gene>
    <name evidence="3" type="primary">tfx</name>
    <name evidence="4" type="ORF">APQ99_00101</name>
    <name evidence="3" type="ORF">HBSAL_08385</name>
</gene>
<feature type="domain" description="RNA polymerase sigma-70 region 4" evidence="1">
    <location>
        <begin position="8"/>
        <end position="50"/>
    </location>
</feature>
<dbReference type="Gene3D" id="3.30.1190.10">
    <property type="entry name" value="DNA-binding protein Tfx superfamily, archaea"/>
    <property type="match status" value="1"/>
</dbReference>
<dbReference type="InterPro" id="IPR029291">
    <property type="entry name" value="Tfx_C"/>
</dbReference>
<dbReference type="GO" id="GO:0006352">
    <property type="term" value="P:DNA-templated transcription initiation"/>
    <property type="evidence" value="ECO:0007669"/>
    <property type="project" value="InterPro"/>
</dbReference>
<dbReference type="SUPFAM" id="SSF89915">
    <property type="entry name" value="DNA-binding protein Tfx"/>
    <property type="match status" value="1"/>
</dbReference>
<evidence type="ECO:0000313" key="5">
    <source>
        <dbReference type="Proteomes" id="UP000296216"/>
    </source>
</evidence>
<dbReference type="GO" id="GO:0003677">
    <property type="term" value="F:DNA binding"/>
    <property type="evidence" value="ECO:0007669"/>
    <property type="project" value="UniProtKB-KW"/>
</dbReference>
<protein>
    <submittedName>
        <fullName evidence="3">Tfx-type DNA-binding protein</fullName>
    </submittedName>
</protein>
<dbReference type="Pfam" id="PF14601">
    <property type="entry name" value="TFX_C"/>
    <property type="match status" value="1"/>
</dbReference>
<evidence type="ECO:0000313" key="4">
    <source>
        <dbReference type="EMBL" id="TYO81596.1"/>
    </source>
</evidence>
<dbReference type="EMBL" id="VRYN01000001">
    <property type="protein sequence ID" value="TYO81596.1"/>
    <property type="molecule type" value="Genomic_DNA"/>
</dbReference>
<evidence type="ECO:0000259" key="1">
    <source>
        <dbReference type="Pfam" id="PF04545"/>
    </source>
</evidence>
<dbReference type="Proteomes" id="UP000296216">
    <property type="component" value="Chromosome"/>
</dbReference>
<dbReference type="Pfam" id="PF04545">
    <property type="entry name" value="Sigma70_r4"/>
    <property type="match status" value="1"/>
</dbReference>
<evidence type="ECO:0000313" key="6">
    <source>
        <dbReference type="Proteomes" id="UP000323075"/>
    </source>
</evidence>
<evidence type="ECO:0000313" key="3">
    <source>
        <dbReference type="EMBL" id="QCC45325.1"/>
    </source>
</evidence>
<dbReference type="EMBL" id="CP038631">
    <property type="protein sequence ID" value="QCC45325.1"/>
    <property type="molecule type" value="Genomic_DNA"/>
</dbReference>